<dbReference type="AlphaFoldDB" id="A0A7S0HRF0"/>
<keyword evidence="2" id="KW-0472">Membrane</keyword>
<reference evidence="3" key="1">
    <citation type="submission" date="2021-01" db="EMBL/GenBank/DDBJ databases">
        <authorList>
            <person name="Corre E."/>
            <person name="Pelletier E."/>
            <person name="Niang G."/>
            <person name="Scheremetjew M."/>
            <person name="Finn R."/>
            <person name="Kale V."/>
            <person name="Holt S."/>
            <person name="Cochrane G."/>
            <person name="Meng A."/>
            <person name="Brown T."/>
            <person name="Cohen L."/>
        </authorList>
    </citation>
    <scope>NUCLEOTIDE SEQUENCE</scope>
    <source>
        <strain evidence="3">CCMP325</strain>
    </source>
</reference>
<keyword evidence="2" id="KW-1133">Transmembrane helix</keyword>
<keyword evidence="2" id="KW-0812">Transmembrane</keyword>
<name>A0A7S0HRF0_9CRYP</name>
<protein>
    <submittedName>
        <fullName evidence="3">Uncharacterized protein</fullName>
    </submittedName>
</protein>
<feature type="transmembrane region" description="Helical" evidence="2">
    <location>
        <begin position="70"/>
        <end position="89"/>
    </location>
</feature>
<gene>
    <name evidence="3" type="ORF">HPHI1048_LOCUS17726</name>
</gene>
<evidence type="ECO:0000256" key="2">
    <source>
        <dbReference type="SAM" id="Phobius"/>
    </source>
</evidence>
<dbReference type="EMBL" id="HBEO01026333">
    <property type="protein sequence ID" value="CAD8497542.1"/>
    <property type="molecule type" value="Transcribed_RNA"/>
</dbReference>
<sequence>MNNHSLPWRDNMAGVAWRMAREQYDNSREDNHMRPAGRGQRIDWNSRPRSDLMFQNMSAREALRLQRQAANVRGVWSVMIVVMVWMALLHHTFRFATITLLHSYATILPMELRYLDWAARGYMSRIFMMRDLVNFPDELGNEIHFRNQHDPDFSSGRKSRSMRVFSVPLSRGMNATRVFVPSGHAEPAHKHLPSLLLPVQLQHLKSAAHSYPKTAKASRQTEEKDKDELDPREEEGRKEALPLDDPSMWQEARGRSWQHIAKHQAVLKEHMRDNPREYSQRVRSHAAEAEVRG</sequence>
<feature type="compositionally biased region" description="Basic and acidic residues" evidence="1">
    <location>
        <begin position="219"/>
        <end position="241"/>
    </location>
</feature>
<proteinExistence type="predicted"/>
<accession>A0A7S0HRF0</accession>
<feature type="region of interest" description="Disordered" evidence="1">
    <location>
        <begin position="268"/>
        <end position="293"/>
    </location>
</feature>
<evidence type="ECO:0000313" key="3">
    <source>
        <dbReference type="EMBL" id="CAD8497542.1"/>
    </source>
</evidence>
<feature type="region of interest" description="Disordered" evidence="1">
    <location>
        <begin position="207"/>
        <end position="254"/>
    </location>
</feature>
<organism evidence="3">
    <name type="scientific">Hanusia phi</name>
    <dbReference type="NCBI Taxonomy" id="3032"/>
    <lineage>
        <taxon>Eukaryota</taxon>
        <taxon>Cryptophyceae</taxon>
        <taxon>Pyrenomonadales</taxon>
        <taxon>Geminigeraceae</taxon>
        <taxon>Hanusia</taxon>
    </lineage>
</organism>
<evidence type="ECO:0000256" key="1">
    <source>
        <dbReference type="SAM" id="MobiDB-lite"/>
    </source>
</evidence>